<feature type="non-terminal residue" evidence="3">
    <location>
        <position position="629"/>
    </location>
</feature>
<dbReference type="Proteomes" id="UP000824109">
    <property type="component" value="Unassembled WGS sequence"/>
</dbReference>
<dbReference type="AlphaFoldDB" id="A0A9D1SEU0"/>
<comment type="caution">
    <text evidence="3">The sequence shown here is derived from an EMBL/GenBank/DDBJ whole genome shotgun (WGS) entry which is preliminary data.</text>
</comment>
<dbReference type="InterPro" id="IPR013830">
    <property type="entry name" value="SGNH_hydro"/>
</dbReference>
<dbReference type="Gene3D" id="3.40.50.1110">
    <property type="entry name" value="SGNH hydrolase"/>
    <property type="match status" value="1"/>
</dbReference>
<reference evidence="3" key="1">
    <citation type="submission" date="2020-10" db="EMBL/GenBank/DDBJ databases">
        <authorList>
            <person name="Gilroy R."/>
        </authorList>
    </citation>
    <scope>NUCLEOTIDE SEQUENCE</scope>
    <source>
        <strain evidence="3">USAMLcec3-3695</strain>
    </source>
</reference>
<dbReference type="Pfam" id="PF14286">
    <property type="entry name" value="DHHW"/>
    <property type="match status" value="1"/>
</dbReference>
<sequence>MNWTGLKNRVCKKNIYELTAIGAAALYILISAVAVLHPSRAMSENENRELAGFPEFSFERLVNGEFMTDFEAYAADQFRWRDAAVSLKADAEYLTGRKENNGVFFGDDGYLIARPPEYSSETIDKNMEAIAQLAEVEKPEITVAVVPTAFEVLRDKLPAKAYDDRIERALARVEEKAAETDVTLCNTMKVLELHRGEDIFYRTDHHQTALGSYYTYCALAGCLGYDAHGLDEYDTEVLSDNFYGTSWSKAALTFARPDTVMKYSLRGGAQKRVEIPGADVNFDGLYAMDRLSGKDKYSVYLDGNHPLTVIHADNGTGRNLAVFKDSYAHSAAQFLSDHFDTIHLIDMRYYNDDVIRYIGENGITDILVLYSADEFMADDNLTKAGDLALTSDYLRPPYGVLGETEPVGDDYFADAVILGDSLVDGFSYSANIPARFVCKTSVNTRTVYTETLEDSGQTLIDTMLGTNASKFYIMLGINEVSYTPPERYKEDYRKIIRDIRVQNAESVVYIMSVLPVAHSVEEEGQISKEKIDAYNEVLKELAMEESCYYLDIGSVFAEPDGYLSEDAAADGIHVGADHHRRWEEYLKTHAVNAASSVTAAAAVKLYTGGGSADLEGFANEMLSAVEFRD</sequence>
<reference evidence="3" key="2">
    <citation type="journal article" date="2021" name="PeerJ">
        <title>Extensive microbial diversity within the chicken gut microbiome revealed by metagenomics and culture.</title>
        <authorList>
            <person name="Gilroy R."/>
            <person name="Ravi A."/>
            <person name="Getino M."/>
            <person name="Pursley I."/>
            <person name="Horton D.L."/>
            <person name="Alikhan N.F."/>
            <person name="Baker D."/>
            <person name="Gharbi K."/>
            <person name="Hall N."/>
            <person name="Watson M."/>
            <person name="Adriaenssens E.M."/>
            <person name="Foster-Nyarko E."/>
            <person name="Jarju S."/>
            <person name="Secka A."/>
            <person name="Antonio M."/>
            <person name="Oren A."/>
            <person name="Chaudhuri R.R."/>
            <person name="La Ragione R."/>
            <person name="Hildebrand F."/>
            <person name="Pallen M.J."/>
        </authorList>
    </citation>
    <scope>NUCLEOTIDE SEQUENCE</scope>
    <source>
        <strain evidence="3">USAMLcec3-3695</strain>
    </source>
</reference>
<dbReference type="SUPFAM" id="SSF52266">
    <property type="entry name" value="SGNH hydrolase"/>
    <property type="match status" value="1"/>
</dbReference>
<dbReference type="InterPro" id="IPR025945">
    <property type="entry name" value="DHHW"/>
</dbReference>
<keyword evidence="1" id="KW-0472">Membrane</keyword>
<protein>
    <recommendedName>
        <fullName evidence="2">SGNH hydrolase-type esterase domain-containing protein</fullName>
    </recommendedName>
</protein>
<dbReference type="Pfam" id="PF13472">
    <property type="entry name" value="Lipase_GDSL_2"/>
    <property type="match status" value="1"/>
</dbReference>
<evidence type="ECO:0000313" key="3">
    <source>
        <dbReference type="EMBL" id="HIU57052.1"/>
    </source>
</evidence>
<dbReference type="InterPro" id="IPR036514">
    <property type="entry name" value="SGNH_hydro_sf"/>
</dbReference>
<feature type="domain" description="SGNH hydrolase-type esterase" evidence="2">
    <location>
        <begin position="418"/>
        <end position="580"/>
    </location>
</feature>
<keyword evidence="1" id="KW-1133">Transmembrane helix</keyword>
<feature type="transmembrane region" description="Helical" evidence="1">
    <location>
        <begin position="15"/>
        <end position="36"/>
    </location>
</feature>
<evidence type="ECO:0000313" key="4">
    <source>
        <dbReference type="Proteomes" id="UP000824109"/>
    </source>
</evidence>
<evidence type="ECO:0000259" key="2">
    <source>
        <dbReference type="Pfam" id="PF13472"/>
    </source>
</evidence>
<organism evidence="3 4">
    <name type="scientific">Candidatus Ornithomonoglobus merdipullorum</name>
    <dbReference type="NCBI Taxonomy" id="2840895"/>
    <lineage>
        <taxon>Bacteria</taxon>
        <taxon>Bacillati</taxon>
        <taxon>Bacillota</taxon>
        <taxon>Clostridia</taxon>
        <taxon>Candidatus Ornithomonoglobus</taxon>
    </lineage>
</organism>
<proteinExistence type="predicted"/>
<evidence type="ECO:0000256" key="1">
    <source>
        <dbReference type="SAM" id="Phobius"/>
    </source>
</evidence>
<gene>
    <name evidence="3" type="ORF">IAA61_04460</name>
</gene>
<dbReference type="EMBL" id="DVNB01000048">
    <property type="protein sequence ID" value="HIU57052.1"/>
    <property type="molecule type" value="Genomic_DNA"/>
</dbReference>
<accession>A0A9D1SEU0</accession>
<keyword evidence="1" id="KW-0812">Transmembrane</keyword>
<name>A0A9D1SEU0_9FIRM</name>